<feature type="compositionally biased region" description="Low complexity" evidence="1">
    <location>
        <begin position="18"/>
        <end position="31"/>
    </location>
</feature>
<feature type="region of interest" description="Disordered" evidence="1">
    <location>
        <begin position="176"/>
        <end position="216"/>
    </location>
</feature>
<accession>A0A166L6S0</accession>
<feature type="region of interest" description="Disordered" evidence="1">
    <location>
        <begin position="249"/>
        <end position="284"/>
    </location>
</feature>
<protein>
    <submittedName>
        <fullName evidence="2">Uncharacterized protein</fullName>
    </submittedName>
</protein>
<gene>
    <name evidence="2" type="ORF">FIBSPDRAFT_475550</name>
</gene>
<dbReference type="EMBL" id="KV417538">
    <property type="protein sequence ID" value="KZP22631.1"/>
    <property type="molecule type" value="Genomic_DNA"/>
</dbReference>
<dbReference type="Proteomes" id="UP000076532">
    <property type="component" value="Unassembled WGS sequence"/>
</dbReference>
<evidence type="ECO:0000256" key="1">
    <source>
        <dbReference type="SAM" id="MobiDB-lite"/>
    </source>
</evidence>
<feature type="compositionally biased region" description="Acidic residues" evidence="1">
    <location>
        <begin position="259"/>
        <end position="268"/>
    </location>
</feature>
<proteinExistence type="predicted"/>
<feature type="compositionally biased region" description="Basic and acidic residues" evidence="1">
    <location>
        <begin position="7"/>
        <end position="16"/>
    </location>
</feature>
<evidence type="ECO:0000313" key="3">
    <source>
        <dbReference type="Proteomes" id="UP000076532"/>
    </source>
</evidence>
<sequence>MSAREPFFPKRSEKASEAAQTIQNQNQNQNPADPPTQPSTDARSNLTFNDNHRPLNVSGLTKSKSSKKKDSHPNPTLKSRGSFEHIQRPIPATKSKPILEAIAQNNRQTSQANLSASASASAFSVSVSNLAPANASSKPPPFFKPISTGAVAESSPAIASTRIQNNLKLLPVQNASAPSHPQLTSDRNHNSAHIRPQAFGSPDPFHLKPARDQPSFGPEMIPGFGSGFGLAAAGDNGDSPAPMLAISHKAAADKRPRAEDDDGEEGEDSERITGGSGKRHKESEMQVNCGHRICVYILTTRQDVEASPTFSPHLPTQHGHYYRDRETHAAMMLYDNGLGSGSLGEHQVHPHSDDPPPTYNHNHNHPSSRASTVAREFSEIPESVAVQGIEMSVLEDTLGIDVNTFVSGKLDHYEANKKKWAECAPERWSVGRQGRFAFGYRGDPFC</sequence>
<dbReference type="AlphaFoldDB" id="A0A166L6S0"/>
<feature type="compositionally biased region" description="Polar residues" evidence="1">
    <location>
        <begin position="176"/>
        <end position="185"/>
    </location>
</feature>
<reference evidence="2 3" key="1">
    <citation type="journal article" date="2016" name="Mol. Biol. Evol.">
        <title>Comparative Genomics of Early-Diverging Mushroom-Forming Fungi Provides Insights into the Origins of Lignocellulose Decay Capabilities.</title>
        <authorList>
            <person name="Nagy L.G."/>
            <person name="Riley R."/>
            <person name="Tritt A."/>
            <person name="Adam C."/>
            <person name="Daum C."/>
            <person name="Floudas D."/>
            <person name="Sun H."/>
            <person name="Yadav J.S."/>
            <person name="Pangilinan J."/>
            <person name="Larsson K.H."/>
            <person name="Matsuura K."/>
            <person name="Barry K."/>
            <person name="Labutti K."/>
            <person name="Kuo R."/>
            <person name="Ohm R.A."/>
            <person name="Bhattacharya S.S."/>
            <person name="Shirouzu T."/>
            <person name="Yoshinaga Y."/>
            <person name="Martin F.M."/>
            <person name="Grigoriev I.V."/>
            <person name="Hibbett D.S."/>
        </authorList>
    </citation>
    <scope>NUCLEOTIDE SEQUENCE [LARGE SCALE GENOMIC DNA]</scope>
    <source>
        <strain evidence="2 3">CBS 109695</strain>
    </source>
</reference>
<organism evidence="2 3">
    <name type="scientific">Athelia psychrophila</name>
    <dbReference type="NCBI Taxonomy" id="1759441"/>
    <lineage>
        <taxon>Eukaryota</taxon>
        <taxon>Fungi</taxon>
        <taxon>Dikarya</taxon>
        <taxon>Basidiomycota</taxon>
        <taxon>Agaricomycotina</taxon>
        <taxon>Agaricomycetes</taxon>
        <taxon>Agaricomycetidae</taxon>
        <taxon>Atheliales</taxon>
        <taxon>Atheliaceae</taxon>
        <taxon>Athelia</taxon>
    </lineage>
</organism>
<feature type="region of interest" description="Disordered" evidence="1">
    <location>
        <begin position="338"/>
        <end position="368"/>
    </location>
</feature>
<keyword evidence="3" id="KW-1185">Reference proteome</keyword>
<name>A0A166L6S0_9AGAM</name>
<evidence type="ECO:0000313" key="2">
    <source>
        <dbReference type="EMBL" id="KZP22631.1"/>
    </source>
</evidence>
<feature type="region of interest" description="Disordered" evidence="1">
    <location>
        <begin position="1"/>
        <end position="98"/>
    </location>
</feature>
<feature type="compositionally biased region" description="Polar residues" evidence="1">
    <location>
        <begin position="39"/>
        <end position="49"/>
    </location>
</feature>